<feature type="domain" description="C2H2-type" evidence="9">
    <location>
        <begin position="1105"/>
        <end position="1132"/>
    </location>
</feature>
<feature type="compositionally biased region" description="Basic and acidic residues" evidence="8">
    <location>
        <begin position="283"/>
        <end position="319"/>
    </location>
</feature>
<dbReference type="PROSITE" id="PS51507">
    <property type="entry name" value="IRF_2"/>
    <property type="match status" value="1"/>
</dbReference>
<dbReference type="PANTHER" id="PTHR16515">
    <property type="entry name" value="PR DOMAIN ZINC FINGER PROTEIN"/>
    <property type="match status" value="1"/>
</dbReference>
<dbReference type="OrthoDB" id="6108821at2759"/>
<keyword evidence="4 7" id="KW-0863">Zinc-finger</keyword>
<gene>
    <name evidence="12" type="primary">LOC111100791</name>
</gene>
<evidence type="ECO:0000256" key="3">
    <source>
        <dbReference type="ARBA" id="ARBA00022737"/>
    </source>
</evidence>
<keyword evidence="3" id="KW-0677">Repeat</keyword>
<dbReference type="InterPro" id="IPR036390">
    <property type="entry name" value="WH_DNA-bd_sf"/>
</dbReference>
<feature type="compositionally biased region" description="Basic and acidic residues" evidence="8">
    <location>
        <begin position="1419"/>
        <end position="1432"/>
    </location>
</feature>
<dbReference type="GeneID" id="111100791"/>
<dbReference type="SMART" id="SM00348">
    <property type="entry name" value="IRF"/>
    <property type="match status" value="1"/>
</dbReference>
<feature type="compositionally biased region" description="Acidic residues" evidence="8">
    <location>
        <begin position="328"/>
        <end position="343"/>
    </location>
</feature>
<dbReference type="InterPro" id="IPR036388">
    <property type="entry name" value="WH-like_DNA-bd_sf"/>
</dbReference>
<dbReference type="GO" id="GO:0008270">
    <property type="term" value="F:zinc ion binding"/>
    <property type="evidence" value="ECO:0007669"/>
    <property type="project" value="UniProtKB-KW"/>
</dbReference>
<comment type="subcellular location">
    <subcellularLocation>
        <location evidence="1">Nucleus</location>
    </subcellularLocation>
</comment>
<feature type="compositionally biased region" description="Acidic residues" evidence="8">
    <location>
        <begin position="894"/>
        <end position="911"/>
    </location>
</feature>
<dbReference type="InterPro" id="IPR001346">
    <property type="entry name" value="Interferon_reg_fact_DNA-bd_dom"/>
</dbReference>
<proteinExistence type="predicted"/>
<dbReference type="GO" id="GO:0005634">
    <property type="term" value="C:nucleus"/>
    <property type="evidence" value="ECO:0007669"/>
    <property type="project" value="UniProtKB-SubCell"/>
</dbReference>
<dbReference type="SUPFAM" id="SSF46785">
    <property type="entry name" value="Winged helix' DNA-binding domain"/>
    <property type="match status" value="1"/>
</dbReference>
<feature type="domain" description="C2H2-type" evidence="9">
    <location>
        <begin position="1192"/>
        <end position="1220"/>
    </location>
</feature>
<dbReference type="Gene3D" id="3.30.160.60">
    <property type="entry name" value="Classic Zinc Finger"/>
    <property type="match status" value="3"/>
</dbReference>
<feature type="compositionally biased region" description="Low complexity" evidence="8">
    <location>
        <begin position="1492"/>
        <end position="1504"/>
    </location>
</feature>
<dbReference type="GO" id="GO:0010468">
    <property type="term" value="P:regulation of gene expression"/>
    <property type="evidence" value="ECO:0007669"/>
    <property type="project" value="TreeGrafter"/>
</dbReference>
<evidence type="ECO:0000256" key="4">
    <source>
        <dbReference type="ARBA" id="ARBA00022771"/>
    </source>
</evidence>
<evidence type="ECO:0000259" key="9">
    <source>
        <dbReference type="PROSITE" id="PS50157"/>
    </source>
</evidence>
<evidence type="ECO:0000256" key="5">
    <source>
        <dbReference type="ARBA" id="ARBA00022833"/>
    </source>
</evidence>
<dbReference type="SUPFAM" id="SSF57667">
    <property type="entry name" value="beta-beta-alpha zinc fingers"/>
    <property type="match status" value="3"/>
</dbReference>
<dbReference type="Gene3D" id="1.10.10.10">
    <property type="entry name" value="Winged helix-like DNA-binding domain superfamily/Winged helix DNA-binding domain"/>
    <property type="match status" value="1"/>
</dbReference>
<name>A0A8B8ABQ0_CRAVI</name>
<feature type="region of interest" description="Disordered" evidence="8">
    <location>
        <begin position="1486"/>
        <end position="1536"/>
    </location>
</feature>
<keyword evidence="5" id="KW-0862">Zinc</keyword>
<dbReference type="InterPro" id="IPR050331">
    <property type="entry name" value="Zinc_finger"/>
</dbReference>
<feature type="compositionally biased region" description="Polar residues" evidence="8">
    <location>
        <begin position="348"/>
        <end position="364"/>
    </location>
</feature>
<feature type="domain" description="C2H2-type" evidence="9">
    <location>
        <begin position="1077"/>
        <end position="1104"/>
    </location>
</feature>
<dbReference type="RefSeq" id="XP_022288600.1">
    <property type="nucleotide sequence ID" value="XM_022432892.1"/>
</dbReference>
<feature type="domain" description="C2H2-type" evidence="9">
    <location>
        <begin position="1243"/>
        <end position="1270"/>
    </location>
</feature>
<accession>A0A8B8ABQ0</accession>
<dbReference type="PANTHER" id="PTHR16515:SF49">
    <property type="entry name" value="GASTRULA ZINC FINGER PROTEIN XLCGF49.1-LIKE-RELATED"/>
    <property type="match status" value="1"/>
</dbReference>
<dbReference type="PROSITE" id="PS50157">
    <property type="entry name" value="ZINC_FINGER_C2H2_2"/>
    <property type="match status" value="5"/>
</dbReference>
<dbReference type="GO" id="GO:0000976">
    <property type="term" value="F:transcription cis-regulatory region binding"/>
    <property type="evidence" value="ECO:0007669"/>
    <property type="project" value="InterPro"/>
</dbReference>
<evidence type="ECO:0000256" key="1">
    <source>
        <dbReference type="ARBA" id="ARBA00004123"/>
    </source>
</evidence>
<dbReference type="SMART" id="SM00355">
    <property type="entry name" value="ZnF_C2H2"/>
    <property type="match status" value="7"/>
</dbReference>
<feature type="region of interest" description="Disordered" evidence="8">
    <location>
        <begin position="1419"/>
        <end position="1461"/>
    </location>
</feature>
<dbReference type="InterPro" id="IPR036236">
    <property type="entry name" value="Znf_C2H2_sf"/>
</dbReference>
<evidence type="ECO:0000313" key="11">
    <source>
        <dbReference type="Proteomes" id="UP000694844"/>
    </source>
</evidence>
<feature type="compositionally biased region" description="Basic and acidic residues" evidence="8">
    <location>
        <begin position="1346"/>
        <end position="1359"/>
    </location>
</feature>
<evidence type="ECO:0000256" key="7">
    <source>
        <dbReference type="PROSITE-ProRule" id="PRU00042"/>
    </source>
</evidence>
<feature type="domain" description="IRF tryptophan pentad repeat" evidence="10">
    <location>
        <begin position="106"/>
        <end position="210"/>
    </location>
</feature>
<organism evidence="11 12">
    <name type="scientific">Crassostrea virginica</name>
    <name type="common">Eastern oyster</name>
    <dbReference type="NCBI Taxonomy" id="6565"/>
    <lineage>
        <taxon>Eukaryota</taxon>
        <taxon>Metazoa</taxon>
        <taxon>Spiralia</taxon>
        <taxon>Lophotrochozoa</taxon>
        <taxon>Mollusca</taxon>
        <taxon>Bivalvia</taxon>
        <taxon>Autobranchia</taxon>
        <taxon>Pteriomorphia</taxon>
        <taxon>Ostreida</taxon>
        <taxon>Ostreoidea</taxon>
        <taxon>Ostreidae</taxon>
        <taxon>Crassostrea</taxon>
    </lineage>
</organism>
<sequence>MEETESETSEGTIYVYQYPADGQGEGETRVIEVGAKDSAGEEEEVTTVTQYVEEVVEIDNENVVVANVMAAASEKGSIKLVLSEEDSNQGEHGYTMNYRPIRPVERQKMRPWLLEHLDGGSIPGLSWQNRTQRIFRISWKHAAHNCFNRTRDSDLFERWAYHTGRHHDGNHKRWKANFRCALNSLPDVIELKDLGVRKGDNAFKVYKFIDLNDEKDREEKKKMQMVTRSSKKTEGRKGGSTPVTPIGTKHLKTESGSPAAFSITTEGGMLQTLLHAIELKNQEAASDKDEDKKTKVTVKRALDQENQPRPKRTRGDYSKKSQAGESTESSEEEEEEEEDEGDSETGSQASGTSHASPGTPTSSSMLSMLKLPYILNVKQLLALANKQKDTEVKASSMGDSKVTITNVTLDSILQDRLSQNTDNSNVKITIPYTVFEALKARNASGKDAVTLEGTHSNVVLTPGSGATTSKTRLVPLLTSKDANYPNIRSRLVSRLNMSGAQAVTTSQSQGQVLRPVLAAAGKKGGAGTFEKVTVQPIPQLQPVRLGSPSEESDQDNSKISISTVNINDAQADDSHPEAGTGSKSNKKTTDANTVTEQVTVDLKELMEDQSSSDVEGNQFAAETQAGNKRTVMTYCNLKQPTLSRGQGRGTGLTQVIQSALDVLASSPYDALSFQVPKFPSSPLVITNRRYFGCLEEDLDPVTVTLTPEGQLNINALFRPLEKIAVKTEGKAFDKETFQWVMDRLLSQVFCPGVTFSHYPEQWEFPVKEFEEPFHHIQSLSCPVWHNVETAEEFPIGVCQGCREVMDSLNVKHENIETEIVVMEASQEGDVYEGEISQVEVRMEEVVDRCLWCKLDFSTKIDLLSHFMSLHEDMLIPEGDLSDPEPDPGAKDISEASEEVEGGAEDEEEEEAFIPPTDTSGALDLTKPKVTVEKNPGMMYTNVVDLSFNTLEEGEGEGALDLSNSKKNLVVNEINVPPADNRPQYSLNSLIEALRNTIEQDRKDKRGPVDSYVLEVEDEEEDLSQQQQQENKQFMEFLELSSDSDSESEVARAETSASSTSDVKISVKTFQVNGKTMYRCTKCNRVFSKSCTLSRHALVHTQLFPYLCGICDSEFRDMRVLLKHLDLHGEDVDCPCQKCEKINREKTTSSSTAKVKNTAKKFKFKCDICGKQFSSAESCSIHVESHASGTVSVSCNICKMKFSCHRTLTRHRMSSHSLQNCPVCLESSSDLAAHMVNHPGVFIYKCGLCSDGFNRRPELHDHLKVHTSLGNTKPQNQLKRRVKPLSKKTLEARLLKKTKSAERKATKKRIMGKTVRKGEEPESQNIKVETLVDKGVVTKALIIPEKEESKSKDNEREAKVKTTGKAGDLGNIPHFMMIDSSVDFEVDPNIGKKDEGSRKRKFVDSGTTVTDVTKVEIKEENFMEEVSEGKTENHSSASIKSESSSPVSSSSGPMSLRRRTSRRCRWHDNDSVCERCDGSFVKTIAFERKQQKKTSPTSSSTDLSQLVPSEEDLRSLGAGAGGAESMVVVSNPVSTAN</sequence>
<keyword evidence="6" id="KW-0539">Nucleus</keyword>
<keyword evidence="2" id="KW-0479">Metal-binding</keyword>
<evidence type="ECO:0000256" key="6">
    <source>
        <dbReference type="ARBA" id="ARBA00023242"/>
    </source>
</evidence>
<feature type="region of interest" description="Disordered" evidence="8">
    <location>
        <begin position="1346"/>
        <end position="1365"/>
    </location>
</feature>
<dbReference type="PROSITE" id="PS00028">
    <property type="entry name" value="ZINC_FINGER_C2H2_1"/>
    <property type="match status" value="5"/>
</dbReference>
<feature type="compositionally biased region" description="Low complexity" evidence="8">
    <location>
        <begin position="1434"/>
        <end position="1454"/>
    </location>
</feature>
<protein>
    <submittedName>
        <fullName evidence="12">Uncharacterized protein LOC111100791 isoform X3</fullName>
    </submittedName>
</protein>
<evidence type="ECO:0000313" key="12">
    <source>
        <dbReference type="RefSeq" id="XP_022288600.1"/>
    </source>
</evidence>
<keyword evidence="11" id="KW-1185">Reference proteome</keyword>
<feature type="region of interest" description="Disordered" evidence="8">
    <location>
        <begin position="283"/>
        <end position="364"/>
    </location>
</feature>
<dbReference type="PRINTS" id="PR00267">
    <property type="entry name" value="INTFRNREGFCT"/>
</dbReference>
<evidence type="ECO:0000256" key="8">
    <source>
        <dbReference type="SAM" id="MobiDB-lite"/>
    </source>
</evidence>
<dbReference type="Proteomes" id="UP000694844">
    <property type="component" value="Chromosome 6"/>
</dbReference>
<feature type="region of interest" description="Disordered" evidence="8">
    <location>
        <begin position="217"/>
        <end position="258"/>
    </location>
</feature>
<feature type="region of interest" description="Disordered" evidence="8">
    <location>
        <begin position="566"/>
        <end position="594"/>
    </location>
</feature>
<feature type="domain" description="C2H2-type" evidence="9">
    <location>
        <begin position="1163"/>
        <end position="1190"/>
    </location>
</feature>
<feature type="region of interest" description="Disordered" evidence="8">
    <location>
        <begin position="876"/>
        <end position="923"/>
    </location>
</feature>
<dbReference type="Pfam" id="PF00605">
    <property type="entry name" value="IRF"/>
    <property type="match status" value="1"/>
</dbReference>
<dbReference type="CDD" id="cd00103">
    <property type="entry name" value="IRF"/>
    <property type="match status" value="1"/>
</dbReference>
<dbReference type="InterPro" id="IPR013087">
    <property type="entry name" value="Znf_C2H2_type"/>
</dbReference>
<evidence type="ECO:0000256" key="2">
    <source>
        <dbReference type="ARBA" id="ARBA00022723"/>
    </source>
</evidence>
<reference evidence="12" key="1">
    <citation type="submission" date="2025-08" db="UniProtKB">
        <authorList>
            <consortium name="RefSeq"/>
        </authorList>
    </citation>
    <scope>IDENTIFICATION</scope>
    <source>
        <tissue evidence="12">Whole sample</tissue>
    </source>
</reference>
<evidence type="ECO:0000259" key="10">
    <source>
        <dbReference type="PROSITE" id="PS51507"/>
    </source>
</evidence>